<evidence type="ECO:0000313" key="3">
    <source>
        <dbReference type="Proteomes" id="UP000504636"/>
    </source>
</evidence>
<evidence type="ECO:0000313" key="4">
    <source>
        <dbReference type="RefSeq" id="XP_033577697.1"/>
    </source>
</evidence>
<keyword evidence="3" id="KW-1185">Reference proteome</keyword>
<dbReference type="Pfam" id="PF00651">
    <property type="entry name" value="BTB"/>
    <property type="match status" value="1"/>
</dbReference>
<name>A0A6A6YQD0_9PEZI</name>
<dbReference type="RefSeq" id="XP_033577697.1">
    <property type="nucleotide sequence ID" value="XM_033725413.1"/>
</dbReference>
<dbReference type="PANTHER" id="PTHR47843">
    <property type="entry name" value="BTB DOMAIN-CONTAINING PROTEIN-RELATED"/>
    <property type="match status" value="1"/>
</dbReference>
<dbReference type="PANTHER" id="PTHR47843:SF5">
    <property type="entry name" value="BTB_POZ DOMAIN PROTEIN"/>
    <property type="match status" value="1"/>
</dbReference>
<dbReference type="AlphaFoldDB" id="A0A6A6YQD0"/>
<dbReference type="InterPro" id="IPR011333">
    <property type="entry name" value="SKP1/BTB/POZ_sf"/>
</dbReference>
<accession>A0A6A6YQD0</accession>
<protein>
    <recommendedName>
        <fullName evidence="1">BTB domain-containing protein</fullName>
    </recommendedName>
</protein>
<dbReference type="PROSITE" id="PS50097">
    <property type="entry name" value="BTB"/>
    <property type="match status" value="1"/>
</dbReference>
<reference evidence="2 4" key="1">
    <citation type="journal article" date="2020" name="Stud. Mycol.">
        <title>101 Dothideomycetes genomes: a test case for predicting lifestyles and emergence of pathogens.</title>
        <authorList>
            <person name="Haridas S."/>
            <person name="Albert R."/>
            <person name="Binder M."/>
            <person name="Bloem J."/>
            <person name="Labutti K."/>
            <person name="Salamov A."/>
            <person name="Andreopoulos B."/>
            <person name="Baker S."/>
            <person name="Barry K."/>
            <person name="Bills G."/>
            <person name="Bluhm B."/>
            <person name="Cannon C."/>
            <person name="Castanera R."/>
            <person name="Culley D."/>
            <person name="Daum C."/>
            <person name="Ezra D."/>
            <person name="Gonzalez J."/>
            <person name="Henrissat B."/>
            <person name="Kuo A."/>
            <person name="Liang C."/>
            <person name="Lipzen A."/>
            <person name="Lutzoni F."/>
            <person name="Magnuson J."/>
            <person name="Mondo S."/>
            <person name="Nolan M."/>
            <person name="Ohm R."/>
            <person name="Pangilinan J."/>
            <person name="Park H.-J."/>
            <person name="Ramirez L."/>
            <person name="Alfaro M."/>
            <person name="Sun H."/>
            <person name="Tritt A."/>
            <person name="Yoshinaga Y."/>
            <person name="Zwiers L.-H."/>
            <person name="Turgeon B."/>
            <person name="Goodwin S."/>
            <person name="Spatafora J."/>
            <person name="Crous P."/>
            <person name="Grigoriev I."/>
        </authorList>
    </citation>
    <scope>NUCLEOTIDE SEQUENCE</scope>
    <source>
        <strain evidence="2 4">CBS 304.34</strain>
    </source>
</reference>
<dbReference type="Gene3D" id="3.30.710.10">
    <property type="entry name" value="Potassium Channel Kv1.1, Chain A"/>
    <property type="match status" value="1"/>
</dbReference>
<dbReference type="GeneID" id="54466306"/>
<feature type="domain" description="BTB" evidence="1">
    <location>
        <begin position="26"/>
        <end position="85"/>
    </location>
</feature>
<reference evidence="4" key="3">
    <citation type="submission" date="2025-04" db="UniProtKB">
        <authorList>
            <consortium name="RefSeq"/>
        </authorList>
    </citation>
    <scope>IDENTIFICATION</scope>
    <source>
        <strain evidence="4">CBS 304.34</strain>
    </source>
</reference>
<dbReference type="InterPro" id="IPR000210">
    <property type="entry name" value="BTB/POZ_dom"/>
</dbReference>
<dbReference type="OrthoDB" id="6359816at2759"/>
<sequence length="306" mass="34772">MDKAQKKLQDQLVTSLDTLFKSGDYSDFKIICGSETHRVHKAIVFPQCEYFAASCRFGGKEAESGEITLQDEQPEHVRAMVYYFYHLIYVVPGPAPSASSINTRGFFEAFPSPFQNDIAPAQFQGDEAPQRSYDDEPLEPTPPPPLLAEEFGDWGAWTTTKQKKENGGKISKRPSEANLGLVFHAHMYALADKYNIEGLKLIAKVRFTGDVQEGWSHEEFPDAIRIVYDTTPEMDLGLRDAIVDVLLKNSSLLDKKEIEAVVKKIAELSYELLKRYHQDYSCHLVEKITDPEPQEPREPGRWPEVW</sequence>
<reference evidence="4" key="2">
    <citation type="submission" date="2020-04" db="EMBL/GenBank/DDBJ databases">
        <authorList>
            <consortium name="NCBI Genome Project"/>
        </authorList>
    </citation>
    <scope>NUCLEOTIDE SEQUENCE</scope>
    <source>
        <strain evidence="4">CBS 304.34</strain>
    </source>
</reference>
<gene>
    <name evidence="2 4" type="ORF">BDZ99DRAFT_519417</name>
</gene>
<proteinExistence type="predicted"/>
<evidence type="ECO:0000259" key="1">
    <source>
        <dbReference type="PROSITE" id="PS50097"/>
    </source>
</evidence>
<dbReference type="Proteomes" id="UP000504636">
    <property type="component" value="Unplaced"/>
</dbReference>
<evidence type="ECO:0000313" key="2">
    <source>
        <dbReference type="EMBL" id="KAF2810733.1"/>
    </source>
</evidence>
<dbReference type="EMBL" id="MU003699">
    <property type="protein sequence ID" value="KAF2810733.1"/>
    <property type="molecule type" value="Genomic_DNA"/>
</dbReference>
<organism evidence="2">
    <name type="scientific">Mytilinidion resinicola</name>
    <dbReference type="NCBI Taxonomy" id="574789"/>
    <lineage>
        <taxon>Eukaryota</taxon>
        <taxon>Fungi</taxon>
        <taxon>Dikarya</taxon>
        <taxon>Ascomycota</taxon>
        <taxon>Pezizomycotina</taxon>
        <taxon>Dothideomycetes</taxon>
        <taxon>Pleosporomycetidae</taxon>
        <taxon>Mytilinidiales</taxon>
        <taxon>Mytilinidiaceae</taxon>
        <taxon>Mytilinidion</taxon>
    </lineage>
</organism>
<dbReference type="SUPFAM" id="SSF54695">
    <property type="entry name" value="POZ domain"/>
    <property type="match status" value="1"/>
</dbReference>